<feature type="domain" description="Uracil-DNA glycosylase-like" evidence="1">
    <location>
        <begin position="97"/>
        <end position="196"/>
    </location>
</feature>
<protein>
    <submittedName>
        <fullName evidence="2">Uracil-DNA glycosylase</fullName>
    </submittedName>
</protein>
<dbReference type="InterPro" id="IPR005122">
    <property type="entry name" value="Uracil-DNA_glycosylase-like"/>
</dbReference>
<evidence type="ECO:0000313" key="2">
    <source>
        <dbReference type="EMBL" id="MCH4565501.1"/>
    </source>
</evidence>
<dbReference type="SUPFAM" id="SSF52141">
    <property type="entry name" value="Uracil-DNA glycosylase-like"/>
    <property type="match status" value="1"/>
</dbReference>
<accession>A0ABS9S0A2</accession>
<dbReference type="Proteomes" id="UP001202117">
    <property type="component" value="Unassembled WGS sequence"/>
</dbReference>
<dbReference type="RefSeq" id="WP_240570037.1">
    <property type="nucleotide sequence ID" value="NZ_JAKVPY010000046.1"/>
</dbReference>
<evidence type="ECO:0000313" key="3">
    <source>
        <dbReference type="Proteomes" id="UP001202117"/>
    </source>
</evidence>
<name>A0ABS9S0A2_9GAMM</name>
<comment type="caution">
    <text evidence="2">The sequence shown here is derived from an EMBL/GenBank/DDBJ whole genome shotgun (WGS) entry which is preliminary data.</text>
</comment>
<dbReference type="Gene3D" id="3.40.470.10">
    <property type="entry name" value="Uracil-DNA glycosylase-like domain"/>
    <property type="match status" value="1"/>
</dbReference>
<dbReference type="EMBL" id="JAKVPY010000046">
    <property type="protein sequence ID" value="MCH4565501.1"/>
    <property type="molecule type" value="Genomic_DNA"/>
</dbReference>
<proteinExistence type="predicted"/>
<dbReference type="CDD" id="cd10035">
    <property type="entry name" value="UDG_like"/>
    <property type="match status" value="1"/>
</dbReference>
<organism evidence="2 3">
    <name type="scientific">Halomonas flagellata</name>
    <dbReference type="NCBI Taxonomy" id="2920385"/>
    <lineage>
        <taxon>Bacteria</taxon>
        <taxon>Pseudomonadati</taxon>
        <taxon>Pseudomonadota</taxon>
        <taxon>Gammaproteobacteria</taxon>
        <taxon>Oceanospirillales</taxon>
        <taxon>Halomonadaceae</taxon>
        <taxon>Halomonas</taxon>
    </lineage>
</organism>
<evidence type="ECO:0000259" key="1">
    <source>
        <dbReference type="Pfam" id="PF03167"/>
    </source>
</evidence>
<sequence>MTSTQGIFRALKNIQFENTFNPYFERCPVYDLQDAPELRRHYLKEMLDRASDIELDAIWVGRDLGYRGGRRTGLALTDDVHFADHLQRWRLDVQRPTHGKPVAERTAAAIWDILLRVRVPVFLWNVFPLHPFNEGDPFSNRAHNARERRAGAEILIKMVELLQPKRIIAIGNDAYNVLSGVFAEDFVYKARHPSYGGQTEFLAIMNSLYASQLVESDTDLFSHI</sequence>
<gene>
    <name evidence="2" type="ORF">MKP05_20600</name>
</gene>
<reference evidence="2 3" key="1">
    <citation type="submission" date="2022-02" db="EMBL/GenBank/DDBJ databases">
        <title>Halomonas fukangensis sp. nov., a halophilic bacterium isolated from a bulk soil of Kalidium foliatum at Fukang.</title>
        <authorList>
            <person name="Huang Y."/>
        </authorList>
    </citation>
    <scope>NUCLEOTIDE SEQUENCE [LARGE SCALE GENOMIC DNA]</scope>
    <source>
        <strain evidence="2 3">EGI 63088</strain>
    </source>
</reference>
<dbReference type="InterPro" id="IPR036895">
    <property type="entry name" value="Uracil-DNA_glycosylase-like_sf"/>
</dbReference>
<dbReference type="Pfam" id="PF03167">
    <property type="entry name" value="UDG"/>
    <property type="match status" value="1"/>
</dbReference>
<keyword evidence="3" id="KW-1185">Reference proteome</keyword>